<dbReference type="Pfam" id="PF00072">
    <property type="entry name" value="Response_reg"/>
    <property type="match status" value="1"/>
</dbReference>
<sequence>MEPYRVLVVDDSAFMRKIISDLIEKDPQFTVVATAVNGIEAITSVEQTKPDVITLDLEMPLMNGIDALQHILKKHKIPIIMLSGISEANTRDTIKALQFGAFDFIRKPTGVGAKAQDIHVVSEMLLEKLKIAMLTRKRTSITRPIAPATRFENKKQDISTENAPNLLKNDKIKSKTITSKKSAASNKANESKLDHLSAALPKKQAKEEAEQKSTVVDSSIKPKPKQKAVELKPKANTGSISSIIAIGTSTGGPRALHEVISHLPANLAAPVVIVQHMPPRFTKSLAQRLDSFSELDVCEAEDGMKLQNGRAYVAPGGYHMKVSRQQDQYVISLSSEPPRSGHRPSVDMLYESLLDFQELERYIVLMTGMGSDGAQGMKKLADQGVAATIAEAEESCVVYGMPRSAIELGAASKVLPLSHIAPELMKIMSRV</sequence>
<keyword evidence="3 5" id="KW-0597">Phosphoprotein</keyword>
<accession>A0ABW1V0D6</accession>
<feature type="domain" description="Response regulatory" evidence="7">
    <location>
        <begin position="5"/>
        <end position="122"/>
    </location>
</feature>
<comment type="catalytic activity">
    <reaction evidence="3">
        <text>L-glutaminyl-[protein] + H2O = L-glutamyl-[protein] + NH4(+)</text>
        <dbReference type="Rhea" id="RHEA:16441"/>
        <dbReference type="Rhea" id="RHEA-COMP:10207"/>
        <dbReference type="Rhea" id="RHEA-COMP:10208"/>
        <dbReference type="ChEBI" id="CHEBI:15377"/>
        <dbReference type="ChEBI" id="CHEBI:28938"/>
        <dbReference type="ChEBI" id="CHEBI:29973"/>
        <dbReference type="ChEBI" id="CHEBI:30011"/>
        <dbReference type="EC" id="3.5.1.44"/>
    </reaction>
</comment>
<dbReference type="PROSITE" id="PS50110">
    <property type="entry name" value="RESPONSE_REGULATORY"/>
    <property type="match status" value="1"/>
</dbReference>
<comment type="subcellular location">
    <subcellularLocation>
        <location evidence="3">Cytoplasm</location>
    </subcellularLocation>
</comment>
<evidence type="ECO:0000313" key="9">
    <source>
        <dbReference type="EMBL" id="MFC6331148.1"/>
    </source>
</evidence>
<feature type="compositionally biased region" description="Low complexity" evidence="6">
    <location>
        <begin position="175"/>
        <end position="188"/>
    </location>
</feature>
<keyword evidence="1 3" id="KW-0378">Hydrolase</keyword>
<evidence type="ECO:0000259" key="7">
    <source>
        <dbReference type="PROSITE" id="PS50110"/>
    </source>
</evidence>
<dbReference type="InterPro" id="IPR001789">
    <property type="entry name" value="Sig_transdc_resp-reg_receiver"/>
</dbReference>
<dbReference type="GO" id="GO:0008984">
    <property type="term" value="F:protein-glutamate methylesterase activity"/>
    <property type="evidence" value="ECO:0007669"/>
    <property type="project" value="UniProtKB-EC"/>
</dbReference>
<feature type="region of interest" description="Disordered" evidence="6">
    <location>
        <begin position="152"/>
        <end position="233"/>
    </location>
</feature>
<feature type="modified residue" description="4-aspartylphosphate" evidence="3 5">
    <location>
        <position position="56"/>
    </location>
</feature>
<dbReference type="InterPro" id="IPR008248">
    <property type="entry name" value="CheB-like"/>
</dbReference>
<feature type="active site" evidence="3 4">
    <location>
        <position position="276"/>
    </location>
</feature>
<dbReference type="EC" id="3.5.1.44" evidence="3"/>
<proteinExistence type="inferred from homology"/>
<dbReference type="CDD" id="cd17541">
    <property type="entry name" value="REC_CheB-like"/>
    <property type="match status" value="1"/>
</dbReference>
<reference evidence="10" key="1">
    <citation type="journal article" date="2019" name="Int. J. Syst. Evol. Microbiol.">
        <title>The Global Catalogue of Microorganisms (GCM) 10K type strain sequencing project: providing services to taxonomists for standard genome sequencing and annotation.</title>
        <authorList>
            <consortium name="The Broad Institute Genomics Platform"/>
            <consortium name="The Broad Institute Genome Sequencing Center for Infectious Disease"/>
            <person name="Wu L."/>
            <person name="Ma J."/>
        </authorList>
    </citation>
    <scope>NUCLEOTIDE SEQUENCE [LARGE SCALE GENOMIC DNA]</scope>
    <source>
        <strain evidence="10">PCU 280</strain>
    </source>
</reference>
<evidence type="ECO:0000256" key="4">
    <source>
        <dbReference type="PROSITE-ProRule" id="PRU00050"/>
    </source>
</evidence>
<evidence type="ECO:0000256" key="3">
    <source>
        <dbReference type="HAMAP-Rule" id="MF_00099"/>
    </source>
</evidence>
<gene>
    <name evidence="3" type="primary">cheB</name>
    <name evidence="9" type="ORF">ACFP56_00820</name>
</gene>
<protein>
    <recommendedName>
        <fullName evidence="3">Protein-glutamate methylesterase/protein-glutamine glutaminase</fullName>
        <ecNumber evidence="3">3.1.1.61</ecNumber>
        <ecNumber evidence="3">3.5.1.44</ecNumber>
    </recommendedName>
</protein>
<dbReference type="SMART" id="SM00448">
    <property type="entry name" value="REC"/>
    <property type="match status" value="1"/>
</dbReference>
<dbReference type="Pfam" id="PF01339">
    <property type="entry name" value="CheB_methylest"/>
    <property type="match status" value="1"/>
</dbReference>
<dbReference type="PROSITE" id="PS50122">
    <property type="entry name" value="CHEB"/>
    <property type="match status" value="1"/>
</dbReference>
<comment type="PTM">
    <text evidence="3">Phosphorylated by CheA. Phosphorylation of the N-terminal regulatory domain activates the methylesterase activity.</text>
</comment>
<keyword evidence="3" id="KW-0963">Cytoplasm</keyword>
<dbReference type="Gene3D" id="3.40.50.180">
    <property type="entry name" value="Methylesterase CheB, C-terminal domain"/>
    <property type="match status" value="1"/>
</dbReference>
<dbReference type="CDD" id="cd16432">
    <property type="entry name" value="CheB_Rec"/>
    <property type="match status" value="1"/>
</dbReference>
<dbReference type="PANTHER" id="PTHR42872">
    <property type="entry name" value="PROTEIN-GLUTAMATE METHYLESTERASE/PROTEIN-GLUTAMINE GLUTAMINASE"/>
    <property type="match status" value="1"/>
</dbReference>
<evidence type="ECO:0000256" key="1">
    <source>
        <dbReference type="ARBA" id="ARBA00022801"/>
    </source>
</evidence>
<dbReference type="RefSeq" id="WP_379230073.1">
    <property type="nucleotide sequence ID" value="NZ_JBHSTE010000001.1"/>
</dbReference>
<comment type="similarity">
    <text evidence="3">Belongs to the CheB family.</text>
</comment>
<comment type="caution">
    <text evidence="9">The sequence shown here is derived from an EMBL/GenBank/DDBJ whole genome shotgun (WGS) entry which is preliminary data.</text>
</comment>
<dbReference type="InterPro" id="IPR011006">
    <property type="entry name" value="CheY-like_superfamily"/>
</dbReference>
<organism evidence="9 10">
    <name type="scientific">Paenibacillus septentrionalis</name>
    <dbReference type="NCBI Taxonomy" id="429342"/>
    <lineage>
        <taxon>Bacteria</taxon>
        <taxon>Bacillati</taxon>
        <taxon>Bacillota</taxon>
        <taxon>Bacilli</taxon>
        <taxon>Bacillales</taxon>
        <taxon>Paenibacillaceae</taxon>
        <taxon>Paenibacillus</taxon>
    </lineage>
</organism>
<dbReference type="Proteomes" id="UP001596233">
    <property type="component" value="Unassembled WGS sequence"/>
</dbReference>
<keyword evidence="3 4" id="KW-0145">Chemotaxis</keyword>
<dbReference type="HAMAP" id="MF_00099">
    <property type="entry name" value="CheB_chemtxs"/>
    <property type="match status" value="1"/>
</dbReference>
<dbReference type="SUPFAM" id="SSF52738">
    <property type="entry name" value="Methylesterase CheB, C-terminal domain"/>
    <property type="match status" value="1"/>
</dbReference>
<evidence type="ECO:0000259" key="8">
    <source>
        <dbReference type="PROSITE" id="PS50122"/>
    </source>
</evidence>
<comment type="catalytic activity">
    <reaction evidence="2 3">
        <text>[protein]-L-glutamate 5-O-methyl ester + H2O = L-glutamyl-[protein] + methanol + H(+)</text>
        <dbReference type="Rhea" id="RHEA:23236"/>
        <dbReference type="Rhea" id="RHEA-COMP:10208"/>
        <dbReference type="Rhea" id="RHEA-COMP:10311"/>
        <dbReference type="ChEBI" id="CHEBI:15377"/>
        <dbReference type="ChEBI" id="CHEBI:15378"/>
        <dbReference type="ChEBI" id="CHEBI:17790"/>
        <dbReference type="ChEBI" id="CHEBI:29973"/>
        <dbReference type="ChEBI" id="CHEBI:82795"/>
        <dbReference type="EC" id="3.1.1.61"/>
    </reaction>
</comment>
<feature type="active site" evidence="3 4">
    <location>
        <position position="372"/>
    </location>
</feature>
<name>A0ABW1V0D6_9BACL</name>
<dbReference type="NCBIfam" id="NF001965">
    <property type="entry name" value="PRK00742.1"/>
    <property type="match status" value="1"/>
</dbReference>
<dbReference type="SUPFAM" id="SSF52172">
    <property type="entry name" value="CheY-like"/>
    <property type="match status" value="1"/>
</dbReference>
<keyword evidence="10" id="KW-1185">Reference proteome</keyword>
<feature type="active site" evidence="3 4">
    <location>
        <position position="249"/>
    </location>
</feature>
<dbReference type="Gene3D" id="3.40.50.2300">
    <property type="match status" value="1"/>
</dbReference>
<evidence type="ECO:0000256" key="6">
    <source>
        <dbReference type="SAM" id="MobiDB-lite"/>
    </source>
</evidence>
<dbReference type="InterPro" id="IPR000673">
    <property type="entry name" value="Sig_transdc_resp-reg_Me-estase"/>
</dbReference>
<dbReference type="PANTHER" id="PTHR42872:SF3">
    <property type="entry name" value="PROTEIN-GLUTAMATE METHYLESTERASE_PROTEIN-GLUTAMINE GLUTAMINASE 1"/>
    <property type="match status" value="1"/>
</dbReference>
<dbReference type="EMBL" id="JBHSTE010000001">
    <property type="protein sequence ID" value="MFC6331148.1"/>
    <property type="molecule type" value="Genomic_DNA"/>
</dbReference>
<comment type="domain">
    <text evidence="3">Contains a C-terminal catalytic domain, and an N-terminal region which modulates catalytic activity.</text>
</comment>
<dbReference type="InterPro" id="IPR035909">
    <property type="entry name" value="CheB_C"/>
</dbReference>
<dbReference type="EC" id="3.1.1.61" evidence="3"/>
<comment type="function">
    <text evidence="3">Involved in chemotaxis. Part of a chemotaxis signal transduction system that modulates chemotaxis in response to various stimuli. Catalyzes the demethylation of specific methylglutamate residues introduced into the chemoreceptors (methyl-accepting chemotaxis proteins or MCP) by CheR. Also mediates the irreversible deamidation of specific glutamine residues to glutamic acid.</text>
</comment>
<feature type="domain" description="CheB-type methylesterase" evidence="8">
    <location>
        <begin position="237"/>
        <end position="431"/>
    </location>
</feature>
<evidence type="ECO:0000256" key="5">
    <source>
        <dbReference type="PROSITE-ProRule" id="PRU00169"/>
    </source>
</evidence>
<evidence type="ECO:0000313" key="10">
    <source>
        <dbReference type="Proteomes" id="UP001596233"/>
    </source>
</evidence>
<evidence type="ECO:0000256" key="2">
    <source>
        <dbReference type="ARBA" id="ARBA00048267"/>
    </source>
</evidence>